<proteinExistence type="predicted"/>
<dbReference type="EMBL" id="MN070121">
    <property type="protein sequence ID" value="QEA10370.1"/>
    <property type="molecule type" value="Genomic_DNA"/>
</dbReference>
<organism evidence="1 2">
    <name type="scientific">Salmonella phage Shemara</name>
    <dbReference type="NCBI Taxonomy" id="2596714"/>
    <lineage>
        <taxon>Viruses</taxon>
        <taxon>Duplodnaviria</taxon>
        <taxon>Heunggongvirae</taxon>
        <taxon>Uroviricota</taxon>
        <taxon>Caudoviricetes</taxon>
        <taxon>Sarkviridae</taxon>
        <taxon>Guernseyvirinae</taxon>
        <taxon>Cornellvirus</taxon>
        <taxon>Cornellvirus shemara</taxon>
    </lineage>
</organism>
<name>A0A5B8RMX2_9CAUD</name>
<sequence length="55" mass="6342">MKMTTEQERDEALLMLKKVLDNYKQNDRKGIGMGPLIQAGNLLRRYGMTEEKNNG</sequence>
<evidence type="ECO:0000313" key="1">
    <source>
        <dbReference type="EMBL" id="QEA10370.1"/>
    </source>
</evidence>
<keyword evidence="2" id="KW-1185">Reference proteome</keyword>
<evidence type="ECO:0000313" key="2">
    <source>
        <dbReference type="Proteomes" id="UP000321671"/>
    </source>
</evidence>
<protein>
    <submittedName>
        <fullName evidence="1">Uncharacterized protein</fullName>
    </submittedName>
</protein>
<accession>A0A5B8RMX2</accession>
<dbReference type="Proteomes" id="UP000321671">
    <property type="component" value="Segment"/>
</dbReference>
<reference evidence="1 2" key="1">
    <citation type="journal article" date="2020" name="Microbiol. Resour. Announc.">
        <title>Complete Genome Sequence of Salmonella enterica Siphophage Shemara.</title>
        <authorList>
            <person name="Chung M."/>
            <person name="Xie Y."/>
            <person name="Newkirk H."/>
            <person name="Liu M."/>
            <person name="Gill J.J."/>
            <person name="Ramsey J."/>
        </authorList>
    </citation>
    <scope>NUCLEOTIDE SEQUENCE [LARGE SCALE GENOMIC DNA]</scope>
</reference>
<gene>
    <name evidence="1" type="ORF">CPT_Shemara_041</name>
</gene>